<dbReference type="Proteomes" id="UP000270697">
    <property type="component" value="Unassembled WGS sequence"/>
</dbReference>
<dbReference type="AlphaFoldDB" id="A0A1I5KW76"/>
<organism evidence="8 9">
    <name type="scientific">Saccharopolyspora antimicrobica</name>
    <dbReference type="NCBI Taxonomy" id="455193"/>
    <lineage>
        <taxon>Bacteria</taxon>
        <taxon>Bacillati</taxon>
        <taxon>Actinomycetota</taxon>
        <taxon>Actinomycetes</taxon>
        <taxon>Pseudonocardiales</taxon>
        <taxon>Pseudonocardiaceae</taxon>
        <taxon>Saccharopolyspora</taxon>
    </lineage>
</organism>
<dbReference type="Pfam" id="PF00294">
    <property type="entry name" value="PfkB"/>
    <property type="match status" value="1"/>
</dbReference>
<dbReference type="Gene3D" id="3.40.1190.20">
    <property type="match status" value="1"/>
</dbReference>
<evidence type="ECO:0000256" key="1">
    <source>
        <dbReference type="ARBA" id="ARBA00022679"/>
    </source>
</evidence>
<name>A0A1I5KW76_9PSEU</name>
<dbReference type="NCBIfam" id="TIGR00125">
    <property type="entry name" value="cyt_tran_rel"/>
    <property type="match status" value="1"/>
</dbReference>
<evidence type="ECO:0000259" key="5">
    <source>
        <dbReference type="Pfam" id="PF00294"/>
    </source>
</evidence>
<reference evidence="7 10" key="2">
    <citation type="submission" date="2018-10" db="EMBL/GenBank/DDBJ databases">
        <title>Sequencing the genomes of 1000 actinobacteria strains.</title>
        <authorList>
            <person name="Klenk H.-P."/>
        </authorList>
    </citation>
    <scope>NUCLEOTIDE SEQUENCE [LARGE SCALE GENOMIC DNA]</scope>
    <source>
        <strain evidence="7 10">DSM 45119</strain>
    </source>
</reference>
<dbReference type="PANTHER" id="PTHR43793">
    <property type="entry name" value="FAD SYNTHASE"/>
    <property type="match status" value="1"/>
</dbReference>
<evidence type="ECO:0000313" key="10">
    <source>
        <dbReference type="Proteomes" id="UP000270697"/>
    </source>
</evidence>
<dbReference type="PANTHER" id="PTHR43793:SF2">
    <property type="entry name" value="BIFUNCTIONAL PROTEIN HLDE"/>
    <property type="match status" value="1"/>
</dbReference>
<proteinExistence type="predicted"/>
<gene>
    <name evidence="7" type="ORF">ATL45_7552</name>
    <name evidence="8" type="ORF">SAMN05421805_12842</name>
</gene>
<dbReference type="GO" id="GO:0016779">
    <property type="term" value="F:nucleotidyltransferase activity"/>
    <property type="evidence" value="ECO:0007669"/>
    <property type="project" value="UniProtKB-KW"/>
</dbReference>
<dbReference type="EMBL" id="FOUP01000028">
    <property type="protein sequence ID" value="SFO89237.1"/>
    <property type="molecule type" value="Genomic_DNA"/>
</dbReference>
<evidence type="ECO:0000256" key="4">
    <source>
        <dbReference type="ARBA" id="ARBA00023277"/>
    </source>
</evidence>
<keyword evidence="3" id="KW-0511">Multifunctional enzyme</keyword>
<feature type="domain" description="Cytidyltransferase-like" evidence="6">
    <location>
        <begin position="317"/>
        <end position="410"/>
    </location>
</feature>
<dbReference type="RefSeq" id="WP_093160211.1">
    <property type="nucleotide sequence ID" value="NZ_FOUP01000028.1"/>
</dbReference>
<evidence type="ECO:0000256" key="2">
    <source>
        <dbReference type="ARBA" id="ARBA00022695"/>
    </source>
</evidence>
<protein>
    <submittedName>
        <fullName evidence="7">RfaE bifunctional protein nucleotidyltransferase chain/domain</fullName>
    </submittedName>
    <submittedName>
        <fullName evidence="8">RfaE bifunctional protein, domain II</fullName>
    </submittedName>
</protein>
<dbReference type="SUPFAM" id="SSF52374">
    <property type="entry name" value="Nucleotidylyl transferase"/>
    <property type="match status" value="1"/>
</dbReference>
<keyword evidence="2" id="KW-0548">Nucleotidyltransferase</keyword>
<keyword evidence="10" id="KW-1185">Reference proteome</keyword>
<dbReference type="STRING" id="455193.SAMN05421805_12842"/>
<evidence type="ECO:0000313" key="7">
    <source>
        <dbReference type="EMBL" id="RKT89105.1"/>
    </source>
</evidence>
<dbReference type="EMBL" id="RBXX01000002">
    <property type="protein sequence ID" value="RKT89105.1"/>
    <property type="molecule type" value="Genomic_DNA"/>
</dbReference>
<keyword evidence="4" id="KW-0119">Carbohydrate metabolism</keyword>
<dbReference type="Gene3D" id="3.40.50.620">
    <property type="entry name" value="HUPs"/>
    <property type="match status" value="1"/>
</dbReference>
<evidence type="ECO:0000313" key="8">
    <source>
        <dbReference type="EMBL" id="SFO89237.1"/>
    </source>
</evidence>
<evidence type="ECO:0000256" key="3">
    <source>
        <dbReference type="ARBA" id="ARBA00023268"/>
    </source>
</evidence>
<keyword evidence="1" id="KW-0808">Transferase</keyword>
<sequence>MKLAVVGDALLDVDLSGGAERLCPDAPVPVVDVAARKCRPGGAALAAVLGDASGADVTLITGRSDDSAGRELERLLAARCVLLDAPFSGGTPSKTRVRADGQSLVRLDVGDGVVPDLPLAAGLFEALRSADAVLVADYGRGITRNSWLRRELARLPSDVPLVWDPHPRGAEPVPRTDLVVPNHAEALSFGAGSGTAEGAEALRLRWGCGAVAVTMGARGAVVSPPGELLRAPELMGRRPDVCGAGDSFAVSVTLALGRGVPLLEAVRYGVDCASRFVAEGGAGAWACDGSEPPPPRPGPSFSRVEQVRSWGGRVVAAGGCFDLLHPGHINLLNRARSLGDALVVCMNSDESVRRLKGPPRPVVHAEDRRCLLEALECVDAVAEFDETSPSRLLEQLRPDIWVKGGDYEPDQLPESRVVERHGGRTVLVPLVDGYSTSRILRDLEHGGRIRRECHGRAG</sequence>
<dbReference type="InterPro" id="IPR014729">
    <property type="entry name" value="Rossmann-like_a/b/a_fold"/>
</dbReference>
<feature type="domain" description="Carbohydrate kinase PfkB" evidence="5">
    <location>
        <begin position="170"/>
        <end position="283"/>
    </location>
</feature>
<dbReference type="InterPro" id="IPR050385">
    <property type="entry name" value="Archaeal_FAD_synthase"/>
</dbReference>
<dbReference type="Pfam" id="PF01467">
    <property type="entry name" value="CTP_transf_like"/>
    <property type="match status" value="1"/>
</dbReference>
<dbReference type="SUPFAM" id="SSF53613">
    <property type="entry name" value="Ribokinase-like"/>
    <property type="match status" value="1"/>
</dbReference>
<dbReference type="InterPro" id="IPR011611">
    <property type="entry name" value="PfkB_dom"/>
</dbReference>
<evidence type="ECO:0000313" key="9">
    <source>
        <dbReference type="Proteomes" id="UP000199398"/>
    </source>
</evidence>
<accession>A0A1I5KW76</accession>
<reference evidence="8 9" key="1">
    <citation type="submission" date="2016-10" db="EMBL/GenBank/DDBJ databases">
        <authorList>
            <person name="de Groot N.N."/>
        </authorList>
    </citation>
    <scope>NUCLEOTIDE SEQUENCE [LARGE SCALE GENOMIC DNA]</scope>
    <source>
        <strain evidence="8 9">CPCC 201259</strain>
    </source>
</reference>
<dbReference type="Proteomes" id="UP000199398">
    <property type="component" value="Unassembled WGS sequence"/>
</dbReference>
<dbReference type="InterPro" id="IPR029056">
    <property type="entry name" value="Ribokinase-like"/>
</dbReference>
<dbReference type="InterPro" id="IPR004821">
    <property type="entry name" value="Cyt_trans-like"/>
</dbReference>
<dbReference type="OrthoDB" id="9802794at2"/>
<evidence type="ECO:0000259" key="6">
    <source>
        <dbReference type="Pfam" id="PF01467"/>
    </source>
</evidence>